<organism evidence="7 8">
    <name type="scientific">Miscanthus lutarioriparius</name>
    <dbReference type="NCBI Taxonomy" id="422564"/>
    <lineage>
        <taxon>Eukaryota</taxon>
        <taxon>Viridiplantae</taxon>
        <taxon>Streptophyta</taxon>
        <taxon>Embryophyta</taxon>
        <taxon>Tracheophyta</taxon>
        <taxon>Spermatophyta</taxon>
        <taxon>Magnoliopsida</taxon>
        <taxon>Liliopsida</taxon>
        <taxon>Poales</taxon>
        <taxon>Poaceae</taxon>
        <taxon>PACMAD clade</taxon>
        <taxon>Panicoideae</taxon>
        <taxon>Andropogonodae</taxon>
        <taxon>Andropogoneae</taxon>
        <taxon>Saccharinae</taxon>
        <taxon>Miscanthus</taxon>
    </lineage>
</organism>
<proteinExistence type="inferred from homology"/>
<dbReference type="GO" id="GO:0050661">
    <property type="term" value="F:NADP binding"/>
    <property type="evidence" value="ECO:0007669"/>
    <property type="project" value="InterPro"/>
</dbReference>
<dbReference type="Proteomes" id="UP000604825">
    <property type="component" value="Unassembled WGS sequence"/>
</dbReference>
<evidence type="ECO:0000313" key="7">
    <source>
        <dbReference type="EMBL" id="CAD6221700.1"/>
    </source>
</evidence>
<comment type="similarity">
    <text evidence="1 5">Belongs to the FMO family.</text>
</comment>
<name>A0A811NH35_9POAL</name>
<dbReference type="EMBL" id="CAJGYO010000003">
    <property type="protein sequence ID" value="CAD6221700.1"/>
    <property type="molecule type" value="Genomic_DNA"/>
</dbReference>
<keyword evidence="4 5" id="KW-0560">Oxidoreductase</keyword>
<dbReference type="OrthoDB" id="66881at2759"/>
<reference evidence="7" key="1">
    <citation type="submission" date="2020-10" db="EMBL/GenBank/DDBJ databases">
        <authorList>
            <person name="Han B."/>
            <person name="Lu T."/>
            <person name="Zhao Q."/>
            <person name="Huang X."/>
            <person name="Zhao Y."/>
        </authorList>
    </citation>
    <scope>NUCLEOTIDE SEQUENCE</scope>
</reference>
<evidence type="ECO:0000313" key="8">
    <source>
        <dbReference type="Proteomes" id="UP000604825"/>
    </source>
</evidence>
<comment type="caution">
    <text evidence="7">The sequence shown here is derived from an EMBL/GenBank/DDBJ whole genome shotgun (WGS) entry which is preliminary data.</text>
</comment>
<dbReference type="Pfam" id="PF00743">
    <property type="entry name" value="FMO-like"/>
    <property type="match status" value="1"/>
</dbReference>
<dbReference type="AlphaFoldDB" id="A0A811NH35"/>
<comment type="cofactor">
    <cofactor evidence="5">
        <name>FAD</name>
        <dbReference type="ChEBI" id="CHEBI:57692"/>
    </cofactor>
</comment>
<evidence type="ECO:0000256" key="2">
    <source>
        <dbReference type="ARBA" id="ARBA00022630"/>
    </source>
</evidence>
<keyword evidence="3 5" id="KW-0274">FAD</keyword>
<dbReference type="InterPro" id="IPR020946">
    <property type="entry name" value="Flavin_mOase-like"/>
</dbReference>
<gene>
    <name evidence="7" type="ORF">NCGR_LOCUS14933</name>
</gene>
<dbReference type="PANTHER" id="PTHR23023">
    <property type="entry name" value="DIMETHYLANILINE MONOOXYGENASE"/>
    <property type="match status" value="1"/>
</dbReference>
<dbReference type="InterPro" id="IPR050346">
    <property type="entry name" value="FMO-like"/>
</dbReference>
<evidence type="ECO:0000256" key="5">
    <source>
        <dbReference type="RuleBase" id="RU361177"/>
    </source>
</evidence>
<feature type="region of interest" description="Disordered" evidence="6">
    <location>
        <begin position="368"/>
        <end position="387"/>
    </location>
</feature>
<dbReference type="GO" id="GO:0004499">
    <property type="term" value="F:N,N-dimethylaniline monooxygenase activity"/>
    <property type="evidence" value="ECO:0007669"/>
    <property type="project" value="InterPro"/>
</dbReference>
<dbReference type="Gene3D" id="3.50.50.60">
    <property type="entry name" value="FAD/NAD(P)-binding domain"/>
    <property type="match status" value="1"/>
</dbReference>
<evidence type="ECO:0000256" key="4">
    <source>
        <dbReference type="ARBA" id="ARBA00023002"/>
    </source>
</evidence>
<keyword evidence="5" id="KW-0503">Monooxygenase</keyword>
<feature type="region of interest" description="Disordered" evidence="6">
    <location>
        <begin position="449"/>
        <end position="471"/>
    </location>
</feature>
<dbReference type="InterPro" id="IPR036188">
    <property type="entry name" value="FAD/NAD-bd_sf"/>
</dbReference>
<evidence type="ECO:0000256" key="3">
    <source>
        <dbReference type="ARBA" id="ARBA00022827"/>
    </source>
</evidence>
<keyword evidence="8" id="KW-1185">Reference proteome</keyword>
<feature type="compositionally biased region" description="Basic residues" evidence="6">
    <location>
        <begin position="225"/>
        <end position="250"/>
    </location>
</feature>
<evidence type="ECO:0000256" key="6">
    <source>
        <dbReference type="SAM" id="MobiDB-lite"/>
    </source>
</evidence>
<dbReference type="EC" id="1.-.-.-" evidence="5"/>
<keyword evidence="2 5" id="KW-0285">Flavoprotein</keyword>
<accession>A0A811NH35</accession>
<protein>
    <recommendedName>
        <fullName evidence="5">Flavin-containing monooxygenase</fullName>
        <ecNumber evidence="5">1.-.-.-</ecNumber>
    </recommendedName>
</protein>
<evidence type="ECO:0000256" key="1">
    <source>
        <dbReference type="ARBA" id="ARBA00009183"/>
    </source>
</evidence>
<dbReference type="SUPFAM" id="SSF51905">
    <property type="entry name" value="FAD/NAD(P)-binding domain"/>
    <property type="match status" value="1"/>
</dbReference>
<sequence length="471" mass="50885">MASSSKKVCVVGAGVAGLVSARELRREDHDVAVMEQSGGVGGQWLYDPRTDATDPLGVAGAQSSIYASLRLNTPRETTAFSDFPFFPSNDGTGDARRYPVHAEFLRYIRDFCDAFGLMDAVRLNTKVLHVGPLAPRAADDGGVKRWTVRWSSRHGDSEGEVVTAEEVFDAVVVAVGQNSQRRLPSPYHQRHVQVEQEAAAFALVPGPGLVPGPSGGGGLMPPERHGHRAGALHGGKRGAHQRQVHGRRRRVPGHEASCVQAPQPASPPPGMSSLLVHGHQQHTYMHIIRQERLCVRLLVPVPGHGRPGHRRRQPHQPAVRAHVPAGAGAVALLRGRAQKRGGAAVLRGAGEVGGAGAIRPEVAAAGGRHAPLRGGVQPRKGDGRRAQAPDDDIFDLEYCDAFGETHCGFPRLEDWKNKLLWSSVKRVRDATESFRDDYRDSDLVLEGLRSQGWLTGRPPPPPEDTRVENES</sequence>
<feature type="region of interest" description="Disordered" evidence="6">
    <location>
        <begin position="214"/>
        <end position="250"/>
    </location>
</feature>
<dbReference type="GO" id="GO:0050660">
    <property type="term" value="F:flavin adenine dinucleotide binding"/>
    <property type="evidence" value="ECO:0007669"/>
    <property type="project" value="InterPro"/>
</dbReference>